<dbReference type="Gene3D" id="1.10.3470.10">
    <property type="entry name" value="ABC transporter involved in vitamin B12 uptake, BtuC"/>
    <property type="match status" value="1"/>
</dbReference>
<feature type="transmembrane region" description="Helical" evidence="8">
    <location>
        <begin position="242"/>
        <end position="261"/>
    </location>
</feature>
<evidence type="ECO:0000256" key="2">
    <source>
        <dbReference type="ARBA" id="ARBA00007935"/>
    </source>
</evidence>
<dbReference type="SUPFAM" id="SSF81345">
    <property type="entry name" value="ABC transporter involved in vitamin B12 uptake, BtuC"/>
    <property type="match status" value="1"/>
</dbReference>
<gene>
    <name evidence="9" type="ORF">HGA05_09210</name>
</gene>
<dbReference type="CDD" id="cd06550">
    <property type="entry name" value="TM_ABC_iron-siderophores_like"/>
    <property type="match status" value="1"/>
</dbReference>
<feature type="transmembrane region" description="Helical" evidence="8">
    <location>
        <begin position="325"/>
        <end position="346"/>
    </location>
</feature>
<feature type="transmembrane region" description="Helical" evidence="8">
    <location>
        <begin position="282"/>
        <end position="313"/>
    </location>
</feature>
<evidence type="ECO:0000256" key="4">
    <source>
        <dbReference type="ARBA" id="ARBA00022475"/>
    </source>
</evidence>
<feature type="transmembrane region" description="Helical" evidence="8">
    <location>
        <begin position="124"/>
        <end position="145"/>
    </location>
</feature>
<dbReference type="GO" id="GO:0033214">
    <property type="term" value="P:siderophore-iron import into cell"/>
    <property type="evidence" value="ECO:0007669"/>
    <property type="project" value="TreeGrafter"/>
</dbReference>
<evidence type="ECO:0000256" key="1">
    <source>
        <dbReference type="ARBA" id="ARBA00004651"/>
    </source>
</evidence>
<keyword evidence="5 8" id="KW-0812">Transmembrane</keyword>
<comment type="similarity">
    <text evidence="2">Belongs to the binding-protein-dependent transport system permease family. FecCD subfamily.</text>
</comment>
<keyword evidence="6 8" id="KW-1133">Transmembrane helix</keyword>
<protein>
    <submittedName>
        <fullName evidence="9">Iron ABC transporter permease</fullName>
    </submittedName>
</protein>
<proteinExistence type="inferred from homology"/>
<sequence length="381" mass="39073">MSTDTEAASAADHRPAHASRRIVRVGPTSWVWRPRMVIAVTTSLLIAFVLFLMSVTISDYPVTPIDVMRILLGGGTRIENVVILDDAVPRALVSVLVGFALGMSGSLTQLIAQNPLATPDMLGITAGASVAAVSAIAFGTGWGAGLAELGVPASALIGGLGTAVVMYLLAWPGRGVRSARSLRSRRRANHAINPLRLVLIGVGITWVLQAATSYLLTRAEIRDVGRAQTWLVGSVANTSWSSVWPVAIAVVLAVLAVGVLARQIDAMSLGTDLARSLGVRTMAVSGAILLIAVIVAALAVSAAGPIAFVALLAPQIAMRLTGSAIPTPVASGAIGAILVVGGDILCRTVLPSGLPVGIVTAALGGPFLIYLMVSISRKATV</sequence>
<dbReference type="RefSeq" id="WP_006371903.1">
    <property type="nucleotide sequence ID" value="NZ_CP085887.1"/>
</dbReference>
<evidence type="ECO:0000256" key="8">
    <source>
        <dbReference type="SAM" id="Phobius"/>
    </source>
</evidence>
<accession>A0A846WKK3</accession>
<evidence type="ECO:0000256" key="7">
    <source>
        <dbReference type="ARBA" id="ARBA00023136"/>
    </source>
</evidence>
<dbReference type="GO" id="GO:0005886">
    <property type="term" value="C:plasma membrane"/>
    <property type="evidence" value="ECO:0007669"/>
    <property type="project" value="UniProtKB-SubCell"/>
</dbReference>
<feature type="transmembrane region" description="Helical" evidence="8">
    <location>
        <begin position="194"/>
        <end position="216"/>
    </location>
</feature>
<name>A0A846WKK3_9ACTN</name>
<keyword evidence="3" id="KW-0813">Transport</keyword>
<evidence type="ECO:0000313" key="9">
    <source>
        <dbReference type="EMBL" id="NKY01749.1"/>
    </source>
</evidence>
<feature type="transmembrane region" description="Helical" evidence="8">
    <location>
        <begin position="353"/>
        <end position="373"/>
    </location>
</feature>
<feature type="transmembrane region" description="Helical" evidence="8">
    <location>
        <begin position="91"/>
        <end position="112"/>
    </location>
</feature>
<evidence type="ECO:0000256" key="6">
    <source>
        <dbReference type="ARBA" id="ARBA00022989"/>
    </source>
</evidence>
<dbReference type="GO" id="GO:0022857">
    <property type="term" value="F:transmembrane transporter activity"/>
    <property type="evidence" value="ECO:0007669"/>
    <property type="project" value="InterPro"/>
</dbReference>
<dbReference type="InterPro" id="IPR037294">
    <property type="entry name" value="ABC_BtuC-like"/>
</dbReference>
<keyword evidence="4" id="KW-1003">Cell membrane</keyword>
<feature type="transmembrane region" description="Helical" evidence="8">
    <location>
        <begin position="151"/>
        <end position="173"/>
    </location>
</feature>
<dbReference type="Proteomes" id="UP000563898">
    <property type="component" value="Unassembled WGS sequence"/>
</dbReference>
<comment type="caution">
    <text evidence="9">The sequence shown here is derived from an EMBL/GenBank/DDBJ whole genome shotgun (WGS) entry which is preliminary data.</text>
</comment>
<evidence type="ECO:0000256" key="3">
    <source>
        <dbReference type="ARBA" id="ARBA00022448"/>
    </source>
</evidence>
<dbReference type="PANTHER" id="PTHR30472">
    <property type="entry name" value="FERRIC ENTEROBACTIN TRANSPORT SYSTEM PERMEASE PROTEIN"/>
    <property type="match status" value="1"/>
</dbReference>
<dbReference type="Pfam" id="PF01032">
    <property type="entry name" value="FecCD"/>
    <property type="match status" value="1"/>
</dbReference>
<dbReference type="EMBL" id="JAAXPC010000004">
    <property type="protein sequence ID" value="NKY01749.1"/>
    <property type="molecule type" value="Genomic_DNA"/>
</dbReference>
<organism evidence="9 10">
    <name type="scientific">Gordonia polyisoprenivorans</name>
    <dbReference type="NCBI Taxonomy" id="84595"/>
    <lineage>
        <taxon>Bacteria</taxon>
        <taxon>Bacillati</taxon>
        <taxon>Actinomycetota</taxon>
        <taxon>Actinomycetes</taxon>
        <taxon>Mycobacteriales</taxon>
        <taxon>Gordoniaceae</taxon>
        <taxon>Gordonia</taxon>
    </lineage>
</organism>
<dbReference type="AlphaFoldDB" id="A0A846WKK3"/>
<evidence type="ECO:0000313" key="10">
    <source>
        <dbReference type="Proteomes" id="UP000563898"/>
    </source>
</evidence>
<dbReference type="InterPro" id="IPR000522">
    <property type="entry name" value="ABC_transptr_permease_BtuC"/>
</dbReference>
<keyword evidence="7 8" id="KW-0472">Membrane</keyword>
<reference evidence="9 10" key="1">
    <citation type="submission" date="2020-04" db="EMBL/GenBank/DDBJ databases">
        <title>MicrobeNet Type strains.</title>
        <authorList>
            <person name="Nicholson A.C."/>
        </authorList>
    </citation>
    <scope>NUCLEOTIDE SEQUENCE [LARGE SCALE GENOMIC DNA]</scope>
    <source>
        <strain evidence="9 10">ATCC BAA-14</strain>
    </source>
</reference>
<dbReference type="PANTHER" id="PTHR30472:SF24">
    <property type="entry name" value="FERRIC ENTEROBACTIN TRANSPORT SYSTEM PERMEASE PROTEIN FEPG"/>
    <property type="match status" value="1"/>
</dbReference>
<feature type="transmembrane region" description="Helical" evidence="8">
    <location>
        <begin position="36"/>
        <end position="57"/>
    </location>
</feature>
<evidence type="ECO:0000256" key="5">
    <source>
        <dbReference type="ARBA" id="ARBA00022692"/>
    </source>
</evidence>
<comment type="subcellular location">
    <subcellularLocation>
        <location evidence="1">Cell membrane</location>
        <topology evidence="1">Multi-pass membrane protein</topology>
    </subcellularLocation>
</comment>